<sequence>MRIDPNTLTVGNLFNINNEQFNIPAYQRRYAWGEKQLNDFFNDIDLLGAGDVHLLGTVVFLTDTHTPSIVRLQLIDGQQRITTLSILLKALYERLAPGDSDSAREIKKYLSSKGGSVSGDKLVLGDLDAEDYKLIMSGGKSEEIQNPNLRRTWEFFTQKVNAIEDPEAFYNKLVNSVEIIRLDISHAKDAYKLFETINNRGLRLSATDIVKNFLLGHASMLGEGTLEQVKKDWTGVIVSLDHIPGSTDRFLRHFLMGLLHEKIPASQLIEEFKNYYYTNIREATKLTDHSARLSTMRQRRQPDLEDEEEEDGSASVARPSYFVEELGILDFSARLKKAAETYAKILEANFGHDALDRRLRNLIRVESTPSYTFLLKLFQRDDISEKEVGNILFSVETFILRRQICEYRTAELDDIFSHLADMPSVGVEEFVRDSLKAHTPGNEEFREKFASFNHRRGDERAKYILARIEEHYHGSTNELSVLGGNDVHLEHIIPQTIKSGKAKKTFGDWIGYLGEGAEENHSRYVYRIGNLTLIAGTLNIRASNNPFASKLEAYEESAFTLNEHIRQQYQDFRYPQVEERSRALADVALAIWK</sequence>
<evidence type="ECO:0000259" key="2">
    <source>
        <dbReference type="Pfam" id="PF03235"/>
    </source>
</evidence>
<dbReference type="Pfam" id="PF07510">
    <property type="entry name" value="GmrSD_C"/>
    <property type="match status" value="1"/>
</dbReference>
<dbReference type="InterPro" id="IPR011089">
    <property type="entry name" value="GmrSD_C"/>
</dbReference>
<dbReference type="Proteomes" id="UP000176445">
    <property type="component" value="Unassembled WGS sequence"/>
</dbReference>
<evidence type="ECO:0000259" key="3">
    <source>
        <dbReference type="Pfam" id="PF07510"/>
    </source>
</evidence>
<evidence type="ECO:0008006" key="6">
    <source>
        <dbReference type="Google" id="ProtNLM"/>
    </source>
</evidence>
<reference evidence="4 5" key="1">
    <citation type="journal article" date="2016" name="Nat. Commun.">
        <title>Thousands of microbial genomes shed light on interconnected biogeochemical processes in an aquifer system.</title>
        <authorList>
            <person name="Anantharaman K."/>
            <person name="Brown C.T."/>
            <person name="Hug L.A."/>
            <person name="Sharon I."/>
            <person name="Castelle C.J."/>
            <person name="Probst A.J."/>
            <person name="Thomas B.C."/>
            <person name="Singh A."/>
            <person name="Wilkins M.J."/>
            <person name="Karaoz U."/>
            <person name="Brodie E.L."/>
            <person name="Williams K.H."/>
            <person name="Hubbard S.S."/>
            <person name="Banfield J.F."/>
        </authorList>
    </citation>
    <scope>NUCLEOTIDE SEQUENCE [LARGE SCALE GENOMIC DNA]</scope>
</reference>
<protein>
    <recommendedName>
        <fullName evidence="6">DUF262 domain-containing protein</fullName>
    </recommendedName>
</protein>
<dbReference type="PANTHER" id="PTHR35149:SF2">
    <property type="entry name" value="DUF262 DOMAIN-CONTAINING PROTEIN"/>
    <property type="match status" value="1"/>
</dbReference>
<feature type="region of interest" description="Disordered" evidence="1">
    <location>
        <begin position="291"/>
        <end position="315"/>
    </location>
</feature>
<proteinExistence type="predicted"/>
<dbReference type="EMBL" id="MFKW01000017">
    <property type="protein sequence ID" value="OGG51758.1"/>
    <property type="molecule type" value="Genomic_DNA"/>
</dbReference>
<comment type="caution">
    <text evidence="4">The sequence shown here is derived from an EMBL/GenBank/DDBJ whole genome shotgun (WGS) entry which is preliminary data.</text>
</comment>
<evidence type="ECO:0000313" key="5">
    <source>
        <dbReference type="Proteomes" id="UP000176445"/>
    </source>
</evidence>
<dbReference type="AlphaFoldDB" id="A0A1F6CRE6"/>
<name>A0A1F6CRE6_9BACT</name>
<dbReference type="Pfam" id="PF03235">
    <property type="entry name" value="GmrSD_N"/>
    <property type="match status" value="1"/>
</dbReference>
<evidence type="ECO:0000313" key="4">
    <source>
        <dbReference type="EMBL" id="OGG51758.1"/>
    </source>
</evidence>
<gene>
    <name evidence="4" type="ORF">A2704_07075</name>
</gene>
<dbReference type="PANTHER" id="PTHR35149">
    <property type="entry name" value="SLL5132 PROTEIN"/>
    <property type="match status" value="1"/>
</dbReference>
<feature type="domain" description="GmrSD restriction endonucleases C-terminal" evidence="3">
    <location>
        <begin position="440"/>
        <end position="586"/>
    </location>
</feature>
<dbReference type="InterPro" id="IPR004919">
    <property type="entry name" value="GmrSD_N"/>
</dbReference>
<accession>A0A1F6CRE6</accession>
<evidence type="ECO:0000256" key="1">
    <source>
        <dbReference type="SAM" id="MobiDB-lite"/>
    </source>
</evidence>
<feature type="domain" description="GmrSD restriction endonucleases N-terminal" evidence="2">
    <location>
        <begin position="11"/>
        <end position="215"/>
    </location>
</feature>
<organism evidence="4 5">
    <name type="scientific">Candidatus Kaiserbacteria bacterium RIFCSPHIGHO2_01_FULL_54_36b</name>
    <dbReference type="NCBI Taxonomy" id="1798483"/>
    <lineage>
        <taxon>Bacteria</taxon>
        <taxon>Candidatus Kaiseribacteriota</taxon>
    </lineage>
</organism>